<dbReference type="Gene3D" id="3.40.50.300">
    <property type="entry name" value="P-loop containing nucleotide triphosphate hydrolases"/>
    <property type="match status" value="1"/>
</dbReference>
<reference evidence="1" key="1">
    <citation type="submission" date="2020-11" db="EMBL/GenBank/DDBJ databases">
        <authorList>
            <consortium name="DOE Joint Genome Institute"/>
            <person name="Ahrendt S."/>
            <person name="Riley R."/>
            <person name="Andreopoulos W."/>
            <person name="Labutti K."/>
            <person name="Pangilinan J."/>
            <person name="Ruiz-Duenas F.J."/>
            <person name="Barrasa J.M."/>
            <person name="Sanchez-Garcia M."/>
            <person name="Camarero S."/>
            <person name="Miyauchi S."/>
            <person name="Serrano A."/>
            <person name="Linde D."/>
            <person name="Babiker R."/>
            <person name="Drula E."/>
            <person name="Ayuso-Fernandez I."/>
            <person name="Pacheco R."/>
            <person name="Padilla G."/>
            <person name="Ferreira P."/>
            <person name="Barriuso J."/>
            <person name="Kellner H."/>
            <person name="Castanera R."/>
            <person name="Alfaro M."/>
            <person name="Ramirez L."/>
            <person name="Pisabarro A.G."/>
            <person name="Kuo A."/>
            <person name="Tritt A."/>
            <person name="Lipzen A."/>
            <person name="He G."/>
            <person name="Yan M."/>
            <person name="Ng V."/>
            <person name="Cullen D."/>
            <person name="Martin F."/>
            <person name="Rosso M.-N."/>
            <person name="Henrissat B."/>
            <person name="Hibbett D."/>
            <person name="Martinez A.T."/>
            <person name="Grigoriev I.V."/>
        </authorList>
    </citation>
    <scope>NUCLEOTIDE SEQUENCE</scope>
    <source>
        <strain evidence="1">MF-IS2</strain>
    </source>
</reference>
<accession>A0A9P6C871</accession>
<dbReference type="OrthoDB" id="8954335at2759"/>
<evidence type="ECO:0008006" key="3">
    <source>
        <dbReference type="Google" id="ProtNLM"/>
    </source>
</evidence>
<comment type="caution">
    <text evidence="1">The sequence shown here is derived from an EMBL/GenBank/DDBJ whole genome shotgun (WGS) entry which is preliminary data.</text>
</comment>
<name>A0A9P6C871_9AGAR</name>
<sequence>MGATLSSRLNFWNIRQDDFVILVVGPSGAGKTTFINTAVGKNPPTPPPKPGIPDVGRVVCSISSELGNQRIVFVDAPAFDSCDDDESVPVKLREWFHKISSKNLNISSIFYLHSVADKRVAGFPAHHLTTLSNLFIQSGHAFPDCVALITTMWTAVEYPHLGLEREVELGSYLNVLPHGGVVPRIFRFEDTFESAWSIVRTLLYSSKNPAPAMASLRMPDGGLMELPPIKRLPAVTSPLDASSQQASSPSHVVPFTLPQDVPFPISPTKGSAKINGQVRALVMKIGRHANQQSLIAKLTEEDAQCMVDFLNIMLHERGFFATEDGTFILSLVCNIANARLVIPRSYKLTGVEIESDPREGGSFFDYYKGQYKNKTLSLKIIRLFGEGHTMRLLRVSLATAQ</sequence>
<dbReference type="EMBL" id="MU151079">
    <property type="protein sequence ID" value="KAF9451853.1"/>
    <property type="molecule type" value="Genomic_DNA"/>
</dbReference>
<proteinExistence type="predicted"/>
<keyword evidence="2" id="KW-1185">Reference proteome</keyword>
<dbReference type="SUPFAM" id="SSF52540">
    <property type="entry name" value="P-loop containing nucleoside triphosphate hydrolases"/>
    <property type="match status" value="1"/>
</dbReference>
<dbReference type="AlphaFoldDB" id="A0A9P6C871"/>
<evidence type="ECO:0000313" key="1">
    <source>
        <dbReference type="EMBL" id="KAF9451853.1"/>
    </source>
</evidence>
<gene>
    <name evidence="1" type="ORF">P691DRAFT_301184</name>
</gene>
<dbReference type="InterPro" id="IPR027417">
    <property type="entry name" value="P-loop_NTPase"/>
</dbReference>
<protein>
    <recommendedName>
        <fullName evidence="3">G domain-containing protein</fullName>
    </recommendedName>
</protein>
<dbReference type="Proteomes" id="UP000807342">
    <property type="component" value="Unassembled WGS sequence"/>
</dbReference>
<organism evidence="1 2">
    <name type="scientific">Macrolepiota fuliginosa MF-IS2</name>
    <dbReference type="NCBI Taxonomy" id="1400762"/>
    <lineage>
        <taxon>Eukaryota</taxon>
        <taxon>Fungi</taxon>
        <taxon>Dikarya</taxon>
        <taxon>Basidiomycota</taxon>
        <taxon>Agaricomycotina</taxon>
        <taxon>Agaricomycetes</taxon>
        <taxon>Agaricomycetidae</taxon>
        <taxon>Agaricales</taxon>
        <taxon>Agaricineae</taxon>
        <taxon>Agaricaceae</taxon>
        <taxon>Macrolepiota</taxon>
    </lineage>
</organism>
<evidence type="ECO:0000313" key="2">
    <source>
        <dbReference type="Proteomes" id="UP000807342"/>
    </source>
</evidence>